<evidence type="ECO:0000256" key="8">
    <source>
        <dbReference type="SAM" id="Phobius"/>
    </source>
</evidence>
<organism evidence="10 11">
    <name type="scientific">Pseudoxanthomonas composti</name>
    <dbReference type="NCBI Taxonomy" id="2137479"/>
    <lineage>
        <taxon>Bacteria</taxon>
        <taxon>Pseudomonadati</taxon>
        <taxon>Pseudomonadota</taxon>
        <taxon>Gammaproteobacteria</taxon>
        <taxon>Lysobacterales</taxon>
        <taxon>Lysobacteraceae</taxon>
        <taxon>Pseudoxanthomonas</taxon>
    </lineage>
</organism>
<dbReference type="InterPro" id="IPR006665">
    <property type="entry name" value="OmpA-like"/>
</dbReference>
<evidence type="ECO:0000256" key="7">
    <source>
        <dbReference type="PROSITE-ProRule" id="PRU00473"/>
    </source>
</evidence>
<keyword evidence="10" id="KW-0969">Cilium</keyword>
<keyword evidence="11" id="KW-1185">Reference proteome</keyword>
<sequence length="304" mass="32480">MARRRKHEDHVNHEAWAIPYADLMTLLLAFFVVMYAISSVNEGKYRVVADSLTAAFGGAPRTINPVQVGNSQVQGSNFDRPTPIKTGIRNGSSAPALVTDPTLLASRLRMGSPMQVSDPQMVQQAQQQLGGIAGRLTDALSSLVARQLVNVRQGDLWLEVEINSDILFPAGSATLDRGAQDVLSKLATVLADTPNPVRVEGYTDNQPIHTVQFPSNWELSATRAASVVHLFMSNGITPDRLAVVGYGEFRARADNNTEEGRNRNRRVVLIILAAPDGAPAPITGPAPTATAAAGAVSNVSRGVN</sequence>
<dbReference type="AlphaFoldDB" id="A0A4Q1JSC0"/>
<keyword evidence="3" id="KW-1003">Cell membrane</keyword>
<evidence type="ECO:0000256" key="6">
    <source>
        <dbReference type="ARBA" id="ARBA00023136"/>
    </source>
</evidence>
<keyword evidence="10" id="KW-0966">Cell projection</keyword>
<dbReference type="Pfam" id="PF13677">
    <property type="entry name" value="MotB_plug"/>
    <property type="match status" value="1"/>
</dbReference>
<keyword evidence="6 7" id="KW-0472">Membrane</keyword>
<keyword evidence="5 8" id="KW-1133">Transmembrane helix</keyword>
<evidence type="ECO:0000256" key="1">
    <source>
        <dbReference type="ARBA" id="ARBA00004162"/>
    </source>
</evidence>
<proteinExistence type="inferred from homology"/>
<dbReference type="PROSITE" id="PS51123">
    <property type="entry name" value="OMPA_2"/>
    <property type="match status" value="1"/>
</dbReference>
<dbReference type="OrthoDB" id="9815217at2"/>
<evidence type="ECO:0000313" key="10">
    <source>
        <dbReference type="EMBL" id="RXR02631.1"/>
    </source>
</evidence>
<keyword evidence="10" id="KW-0282">Flagellum</keyword>
<evidence type="ECO:0000313" key="11">
    <source>
        <dbReference type="Proteomes" id="UP000289784"/>
    </source>
</evidence>
<dbReference type="Pfam" id="PF00691">
    <property type="entry name" value="OmpA"/>
    <property type="match status" value="1"/>
</dbReference>
<gene>
    <name evidence="10" type="primary">motD</name>
    <name evidence="10" type="ORF">EPA99_14185</name>
</gene>
<dbReference type="PANTHER" id="PTHR30329:SF20">
    <property type="entry name" value="EXPORTED PROTEIN"/>
    <property type="match status" value="1"/>
</dbReference>
<name>A0A4Q1JSC0_9GAMM</name>
<keyword evidence="4 8" id="KW-0812">Transmembrane</keyword>
<comment type="subcellular location">
    <subcellularLocation>
        <location evidence="1">Cell membrane</location>
        <topology evidence="1">Single-pass membrane protein</topology>
    </subcellularLocation>
</comment>
<protein>
    <submittedName>
        <fullName evidence="10">Flagellar motor protein MotD</fullName>
    </submittedName>
</protein>
<dbReference type="PRINTS" id="PR01023">
    <property type="entry name" value="NAFLGMOTY"/>
</dbReference>
<dbReference type="RefSeq" id="WP_129471898.1">
    <property type="nucleotide sequence ID" value="NZ_SAWZ01000008.1"/>
</dbReference>
<dbReference type="PANTHER" id="PTHR30329">
    <property type="entry name" value="STATOR ELEMENT OF FLAGELLAR MOTOR COMPLEX"/>
    <property type="match status" value="1"/>
</dbReference>
<evidence type="ECO:0000259" key="9">
    <source>
        <dbReference type="PROSITE" id="PS51123"/>
    </source>
</evidence>
<evidence type="ECO:0000256" key="4">
    <source>
        <dbReference type="ARBA" id="ARBA00022692"/>
    </source>
</evidence>
<dbReference type="GO" id="GO:0005886">
    <property type="term" value="C:plasma membrane"/>
    <property type="evidence" value="ECO:0007669"/>
    <property type="project" value="UniProtKB-SubCell"/>
</dbReference>
<accession>A0A4Q1JSC0</accession>
<dbReference type="InterPro" id="IPR025713">
    <property type="entry name" value="MotB-like_N_dom"/>
</dbReference>
<feature type="transmembrane region" description="Helical" evidence="8">
    <location>
        <begin position="20"/>
        <end position="37"/>
    </location>
</feature>
<dbReference type="InterPro" id="IPR050330">
    <property type="entry name" value="Bact_OuterMem_StrucFunc"/>
</dbReference>
<dbReference type="Proteomes" id="UP000289784">
    <property type="component" value="Unassembled WGS sequence"/>
</dbReference>
<comment type="caution">
    <text evidence="10">The sequence shown here is derived from an EMBL/GenBank/DDBJ whole genome shotgun (WGS) entry which is preliminary data.</text>
</comment>
<evidence type="ECO:0000256" key="3">
    <source>
        <dbReference type="ARBA" id="ARBA00022475"/>
    </source>
</evidence>
<dbReference type="CDD" id="cd07185">
    <property type="entry name" value="OmpA_C-like"/>
    <property type="match status" value="1"/>
</dbReference>
<evidence type="ECO:0000256" key="5">
    <source>
        <dbReference type="ARBA" id="ARBA00022989"/>
    </source>
</evidence>
<dbReference type="Gene3D" id="3.30.1330.60">
    <property type="entry name" value="OmpA-like domain"/>
    <property type="match status" value="1"/>
</dbReference>
<comment type="similarity">
    <text evidence="2">Belongs to the MotB family.</text>
</comment>
<dbReference type="InterPro" id="IPR036737">
    <property type="entry name" value="OmpA-like_sf"/>
</dbReference>
<reference evidence="10 11" key="1">
    <citation type="submission" date="2019-01" db="EMBL/GenBank/DDBJ databases">
        <title>Pseudoxanthomonas composti sp. nov., isolated from compost.</title>
        <authorList>
            <person name="Yang G."/>
        </authorList>
    </citation>
    <scope>NUCLEOTIDE SEQUENCE [LARGE SCALE GENOMIC DNA]</scope>
    <source>
        <strain evidence="10 11">GSS15</strain>
    </source>
</reference>
<evidence type="ECO:0000256" key="2">
    <source>
        <dbReference type="ARBA" id="ARBA00008914"/>
    </source>
</evidence>
<feature type="domain" description="OmpA-like" evidence="9">
    <location>
        <begin position="155"/>
        <end position="275"/>
    </location>
</feature>
<dbReference type="EMBL" id="SAWZ01000008">
    <property type="protein sequence ID" value="RXR02631.1"/>
    <property type="molecule type" value="Genomic_DNA"/>
</dbReference>
<dbReference type="NCBIfam" id="NF006541">
    <property type="entry name" value="PRK09038.1"/>
    <property type="match status" value="1"/>
</dbReference>
<dbReference type="SUPFAM" id="SSF103088">
    <property type="entry name" value="OmpA-like"/>
    <property type="match status" value="1"/>
</dbReference>